<dbReference type="InterPro" id="IPR002328">
    <property type="entry name" value="ADH_Zn_CS"/>
</dbReference>
<dbReference type="InterPro" id="IPR013154">
    <property type="entry name" value="ADH-like_N"/>
</dbReference>
<dbReference type="Proteomes" id="UP000027135">
    <property type="component" value="Unassembled WGS sequence"/>
</dbReference>
<dbReference type="PROSITE" id="PS00059">
    <property type="entry name" value="ADH_ZINC"/>
    <property type="match status" value="1"/>
</dbReference>
<accession>A0A067QXE1</accession>
<dbReference type="AlphaFoldDB" id="A0A067QXE1"/>
<dbReference type="InterPro" id="IPR042633">
    <property type="entry name" value="CRYZL1"/>
</dbReference>
<dbReference type="GO" id="GO:0008270">
    <property type="term" value="F:zinc ion binding"/>
    <property type="evidence" value="ECO:0007669"/>
    <property type="project" value="InterPro"/>
</dbReference>
<dbReference type="Gene3D" id="3.40.50.720">
    <property type="entry name" value="NAD(P)-binding Rossmann-like Domain"/>
    <property type="match status" value="1"/>
</dbReference>
<evidence type="ECO:0000259" key="2">
    <source>
        <dbReference type="SMART" id="SM00829"/>
    </source>
</evidence>
<name>A0A067QXE1_ZOONE</name>
<evidence type="ECO:0000256" key="1">
    <source>
        <dbReference type="ARBA" id="ARBA00023002"/>
    </source>
</evidence>
<dbReference type="SUPFAM" id="SSF50129">
    <property type="entry name" value="GroES-like"/>
    <property type="match status" value="1"/>
</dbReference>
<feature type="domain" description="Enoyl reductase (ER)" evidence="2">
    <location>
        <begin position="21"/>
        <end position="319"/>
    </location>
</feature>
<dbReference type="InterPro" id="IPR036291">
    <property type="entry name" value="NAD(P)-bd_dom_sf"/>
</dbReference>
<reference evidence="3 4" key="1">
    <citation type="journal article" date="2014" name="Nat. Commun.">
        <title>Molecular traces of alternative social organization in a termite genome.</title>
        <authorList>
            <person name="Terrapon N."/>
            <person name="Li C."/>
            <person name="Robertson H.M."/>
            <person name="Ji L."/>
            <person name="Meng X."/>
            <person name="Booth W."/>
            <person name="Chen Z."/>
            <person name="Childers C.P."/>
            <person name="Glastad K.M."/>
            <person name="Gokhale K."/>
            <person name="Gowin J."/>
            <person name="Gronenberg W."/>
            <person name="Hermansen R.A."/>
            <person name="Hu H."/>
            <person name="Hunt B.G."/>
            <person name="Huylmans A.K."/>
            <person name="Khalil S.M."/>
            <person name="Mitchell R.D."/>
            <person name="Munoz-Torres M.C."/>
            <person name="Mustard J.A."/>
            <person name="Pan H."/>
            <person name="Reese J.T."/>
            <person name="Scharf M.E."/>
            <person name="Sun F."/>
            <person name="Vogel H."/>
            <person name="Xiao J."/>
            <person name="Yang W."/>
            <person name="Yang Z."/>
            <person name="Yang Z."/>
            <person name="Zhou J."/>
            <person name="Zhu J."/>
            <person name="Brent C.S."/>
            <person name="Elsik C.G."/>
            <person name="Goodisman M.A."/>
            <person name="Liberles D.A."/>
            <person name="Roe R.M."/>
            <person name="Vargo E.L."/>
            <person name="Vilcinskas A."/>
            <person name="Wang J."/>
            <person name="Bornberg-Bauer E."/>
            <person name="Korb J."/>
            <person name="Zhang G."/>
            <person name="Liebig J."/>
        </authorList>
    </citation>
    <scope>NUCLEOTIDE SEQUENCE [LARGE SCALE GENOMIC DNA]</scope>
    <source>
        <tissue evidence="3">Whole organism</tissue>
    </source>
</reference>
<dbReference type="CDD" id="cd05195">
    <property type="entry name" value="enoyl_red"/>
    <property type="match status" value="1"/>
</dbReference>
<dbReference type="Gene3D" id="3.90.180.10">
    <property type="entry name" value="Medium-chain alcohol dehydrogenases, catalytic domain"/>
    <property type="match status" value="1"/>
</dbReference>
<dbReference type="InterPro" id="IPR020843">
    <property type="entry name" value="ER"/>
</dbReference>
<keyword evidence="4" id="KW-1185">Reference proteome</keyword>
<evidence type="ECO:0000313" key="4">
    <source>
        <dbReference type="Proteomes" id="UP000027135"/>
    </source>
</evidence>
<dbReference type="InterPro" id="IPR011032">
    <property type="entry name" value="GroES-like_sf"/>
</dbReference>
<dbReference type="InParanoid" id="A0A067QXE1"/>
<dbReference type="STRING" id="136037.A0A067QXE1"/>
<evidence type="ECO:0000313" key="3">
    <source>
        <dbReference type="EMBL" id="KDR10806.1"/>
    </source>
</evidence>
<protein>
    <submittedName>
        <fullName evidence="3">Quinone oxidoreductase-like protein 1</fullName>
    </submittedName>
</protein>
<dbReference type="OMA" id="AHHWGAK"/>
<dbReference type="PANTHER" id="PTHR44461">
    <property type="entry name" value="QUINONE OXIDOREDUCTASE-LIKE PROTEIN 1"/>
    <property type="match status" value="1"/>
</dbReference>
<gene>
    <name evidence="3" type="ORF">L798_14899</name>
</gene>
<keyword evidence="1" id="KW-0560">Oxidoreductase</keyword>
<dbReference type="eggNOG" id="KOG1198">
    <property type="taxonomic scope" value="Eukaryota"/>
</dbReference>
<dbReference type="EMBL" id="KK853136">
    <property type="protein sequence ID" value="KDR10806.1"/>
    <property type="molecule type" value="Genomic_DNA"/>
</dbReference>
<dbReference type="SUPFAM" id="SSF51735">
    <property type="entry name" value="NAD(P)-binding Rossmann-fold domains"/>
    <property type="match status" value="1"/>
</dbReference>
<sequence length="332" mass="35743">MSRKRTAKSIFVDIRKGCNSGQVQAREVELPELGRNGLLIQVKACGLSISKIESTALCQILSNPNKNLGVGAGHEVAGTVVATGDDVTTLSKGDHVVGIIPLDYGQSGCADYVALQEFDVVIKPHGVSFVDAAGCIGDSVKAYTALHYLGKLSSGDTVLVLDGASSFGSICIQLAHHWGAKVLTTSSSEDEKLYLQNMEVELAQIIELNEKNSSLKSAAMLETGNLGVDIVVDQGIAQYPQSSSIYDNRLQNSLNLLPSKHDVISCLAVGGRWITSNSNLQLDPPNSRLMYLRCASLGFLFEQAWMLSSAQQGRYQHILMDIMEKVATKTIR</sequence>
<dbReference type="GO" id="GO:0016491">
    <property type="term" value="F:oxidoreductase activity"/>
    <property type="evidence" value="ECO:0007669"/>
    <property type="project" value="UniProtKB-KW"/>
</dbReference>
<organism evidence="3 4">
    <name type="scientific">Zootermopsis nevadensis</name>
    <name type="common">Dampwood termite</name>
    <dbReference type="NCBI Taxonomy" id="136037"/>
    <lineage>
        <taxon>Eukaryota</taxon>
        <taxon>Metazoa</taxon>
        <taxon>Ecdysozoa</taxon>
        <taxon>Arthropoda</taxon>
        <taxon>Hexapoda</taxon>
        <taxon>Insecta</taxon>
        <taxon>Pterygota</taxon>
        <taxon>Neoptera</taxon>
        <taxon>Polyneoptera</taxon>
        <taxon>Dictyoptera</taxon>
        <taxon>Blattodea</taxon>
        <taxon>Blattoidea</taxon>
        <taxon>Termitoidae</taxon>
        <taxon>Termopsidae</taxon>
        <taxon>Zootermopsis</taxon>
    </lineage>
</organism>
<proteinExistence type="predicted"/>
<dbReference type="PANTHER" id="PTHR44461:SF1">
    <property type="entry name" value="QUINONE OXIDOREDUCTASE-LIKE PROTEIN 1"/>
    <property type="match status" value="1"/>
</dbReference>
<dbReference type="SMART" id="SM00829">
    <property type="entry name" value="PKS_ER"/>
    <property type="match status" value="1"/>
</dbReference>
<dbReference type="Pfam" id="PF08240">
    <property type="entry name" value="ADH_N"/>
    <property type="match status" value="1"/>
</dbReference>